<feature type="domain" description="C-type lectin" evidence="1">
    <location>
        <begin position="80"/>
        <end position="185"/>
    </location>
</feature>
<dbReference type="AlphaFoldDB" id="A0AAV2QM08"/>
<organism evidence="2 3">
    <name type="scientific">Meganyctiphanes norvegica</name>
    <name type="common">Northern krill</name>
    <name type="synonym">Thysanopoda norvegica</name>
    <dbReference type="NCBI Taxonomy" id="48144"/>
    <lineage>
        <taxon>Eukaryota</taxon>
        <taxon>Metazoa</taxon>
        <taxon>Ecdysozoa</taxon>
        <taxon>Arthropoda</taxon>
        <taxon>Crustacea</taxon>
        <taxon>Multicrustacea</taxon>
        <taxon>Malacostraca</taxon>
        <taxon>Eumalacostraca</taxon>
        <taxon>Eucarida</taxon>
        <taxon>Euphausiacea</taxon>
        <taxon>Euphausiidae</taxon>
        <taxon>Meganyctiphanes</taxon>
    </lineage>
</organism>
<dbReference type="SMART" id="SM00034">
    <property type="entry name" value="CLECT"/>
    <property type="match status" value="3"/>
</dbReference>
<dbReference type="InterPro" id="IPR016187">
    <property type="entry name" value="CTDL_fold"/>
</dbReference>
<evidence type="ECO:0000259" key="1">
    <source>
        <dbReference type="PROSITE" id="PS50041"/>
    </source>
</evidence>
<feature type="domain" description="C-type lectin" evidence="1">
    <location>
        <begin position="366"/>
        <end position="466"/>
    </location>
</feature>
<reference evidence="2 3" key="1">
    <citation type="submission" date="2024-05" db="EMBL/GenBank/DDBJ databases">
        <authorList>
            <person name="Wallberg A."/>
        </authorList>
    </citation>
    <scope>NUCLEOTIDE SEQUENCE [LARGE SCALE GENOMIC DNA]</scope>
</reference>
<dbReference type="SUPFAM" id="SSF56436">
    <property type="entry name" value="C-type lectin-like"/>
    <property type="match status" value="3"/>
</dbReference>
<keyword evidence="3" id="KW-1185">Reference proteome</keyword>
<dbReference type="PANTHER" id="PTHR22801">
    <property type="entry name" value="LITHOSTATHINE"/>
    <property type="match status" value="1"/>
</dbReference>
<name>A0AAV2QM08_MEGNR</name>
<dbReference type="PANTHER" id="PTHR22801:SF63">
    <property type="entry name" value="C-TYPE LECTIN DOMAIN-CONTAINING PROTEIN"/>
    <property type="match status" value="1"/>
</dbReference>
<dbReference type="Gene3D" id="3.10.100.10">
    <property type="entry name" value="Mannose-Binding Protein A, subunit A"/>
    <property type="match status" value="3"/>
</dbReference>
<dbReference type="PROSITE" id="PS50041">
    <property type="entry name" value="C_TYPE_LECTIN_2"/>
    <property type="match status" value="3"/>
</dbReference>
<dbReference type="EMBL" id="CAXKWB010007657">
    <property type="protein sequence ID" value="CAL4087987.1"/>
    <property type="molecule type" value="Genomic_DNA"/>
</dbReference>
<dbReference type="InterPro" id="IPR050801">
    <property type="entry name" value="Ca-Dep_Lectins_ImmuneDev"/>
</dbReference>
<proteinExistence type="predicted"/>
<sequence length="497" mass="54957">GCKGDDIWIKDCKICFSSNGATVCTGNLCMDDQGCKGNVIWIKDCRICFSSNGATVCTANFCRKNQGRCPNNNGFILSPDGKKCFKSFTVDGTWGAAVAHCKAEGLVLAHPDDGTITWLQRQLHEYYGNTEYWVNARGKGRSKSRSSYQWLDDGTEMTDTYPLWFPGRPVASGDSHFCVSLGVWSIEIEDAPVRPYVDIPCTKPWARPLCEGRCSKDDGFFPSPDGKKCFKSFPVDGTWNAAVAHCKVEGLVLAHPEDDTITWIQRHLFENYGDAEYWVHARGIGPSSYQWMDDGSELTATDQLWSPGKPQTNGDSHFCVSLAAWSSNIGTAPGQPYRDAPCSWFSIRPLCEARCQKDDGFFLSPDGKKCYKSFAVDSTWDSAVAHCKAEGLVLAHPDDSTINWLQRYLYEHYGNGNYGVNARGTGRSSYQWRDDGTELTSTNPSWFPGNPISKGDPEDCVSLGVWPSLIKAAPGKPYGVIPCSWFSIRPLCEVVGN</sequence>
<evidence type="ECO:0000313" key="3">
    <source>
        <dbReference type="Proteomes" id="UP001497623"/>
    </source>
</evidence>
<evidence type="ECO:0000313" key="2">
    <source>
        <dbReference type="EMBL" id="CAL4087987.1"/>
    </source>
</evidence>
<gene>
    <name evidence="2" type="ORF">MNOR_LOCUS13406</name>
</gene>
<feature type="domain" description="C-type lectin" evidence="1">
    <location>
        <begin position="225"/>
        <end position="327"/>
    </location>
</feature>
<protein>
    <recommendedName>
        <fullName evidence="1">C-type lectin domain-containing protein</fullName>
    </recommendedName>
</protein>
<feature type="non-terminal residue" evidence="2">
    <location>
        <position position="1"/>
    </location>
</feature>
<dbReference type="InterPro" id="IPR001304">
    <property type="entry name" value="C-type_lectin-like"/>
</dbReference>
<dbReference type="Proteomes" id="UP001497623">
    <property type="component" value="Unassembled WGS sequence"/>
</dbReference>
<comment type="caution">
    <text evidence="2">The sequence shown here is derived from an EMBL/GenBank/DDBJ whole genome shotgun (WGS) entry which is preliminary data.</text>
</comment>
<dbReference type="InterPro" id="IPR016186">
    <property type="entry name" value="C-type_lectin-like/link_sf"/>
</dbReference>
<dbReference type="CDD" id="cd00037">
    <property type="entry name" value="CLECT"/>
    <property type="match status" value="3"/>
</dbReference>
<accession>A0AAV2QM08</accession>